<reference evidence="1 2" key="1">
    <citation type="journal article" date="2024" name="IMA Fungus">
        <title>IMA Genome - F19 : A genome assembly and annotation guide to empower mycologists, including annotated draft genome sequences of Ceratocystis pirilliformis, Diaporthe australafricana, Fusarium ophioides, Paecilomyces lecythidis, and Sporothrix stenoceras.</title>
        <authorList>
            <person name="Aylward J."/>
            <person name="Wilson A.M."/>
            <person name="Visagie C.M."/>
            <person name="Spraker J."/>
            <person name="Barnes I."/>
            <person name="Buitendag C."/>
            <person name="Ceriani C."/>
            <person name="Del Mar Angel L."/>
            <person name="du Plessis D."/>
            <person name="Fuchs T."/>
            <person name="Gasser K."/>
            <person name="Kramer D."/>
            <person name="Li W."/>
            <person name="Munsamy K."/>
            <person name="Piso A."/>
            <person name="Price J.L."/>
            <person name="Sonnekus B."/>
            <person name="Thomas C."/>
            <person name="van der Nest A."/>
            <person name="van Dijk A."/>
            <person name="van Heerden A."/>
            <person name="van Vuuren N."/>
            <person name="Yilmaz N."/>
            <person name="Duong T.A."/>
            <person name="van der Merwe N.A."/>
            <person name="Wingfield M.J."/>
            <person name="Wingfield B.D."/>
        </authorList>
    </citation>
    <scope>NUCLEOTIDE SEQUENCE [LARGE SCALE GENOMIC DNA]</scope>
    <source>
        <strain evidence="1 2">CMW 18300</strain>
    </source>
</reference>
<name>A0ABR3WJP0_9PEZI</name>
<dbReference type="EMBL" id="JAWRVE010000073">
    <property type="protein sequence ID" value="KAL1863875.1"/>
    <property type="molecule type" value="Genomic_DNA"/>
</dbReference>
<sequence length="497" mass="57169">MANPNDDCRLLALPRELRDKIYEHYLQVDGGYVYNFESGKLACAAPAGARKSIDLQLMLSCKQIAQEMQGLALKTNIITFSCVAPPAKRRNLDYHCSTIHHLWNKVFRCLLEGDYDHPLRQSEQEWWPVANFDESVYRMVADAFPKFKPHLRTIQLLASEPHRTGDKFDDTTNFAIPRISFAGEQVQDLLLRATYWGEVPSNQRQAALETLKLTSSRGCWSEEAWSKVDEEGDYRVPTTDPASDSIRYHSLYKPWTILEDDDSHDIDADPHHPAHWRPTRCTEEELDKWFPHRRPNLLSAASIAIYFLESIPAQRTNIRNIILDEIDPCGTYPECHGLGLIEFCKENPRLRIERRANIWKSIWKSDAANYHPDNLWGLDDVDEEDITERVARWIVEALALVPAGMPLGSFTLVLDGNPAPEQCAQLFQRVQRDAAWQTAYGESFDRGHLPETAYHDRRRIRGYTYEDFPQALRDISTGTCRVVRANFDVGEPWDAEP</sequence>
<keyword evidence="2" id="KW-1185">Reference proteome</keyword>
<accession>A0ABR3WJP0</accession>
<dbReference type="Proteomes" id="UP001583177">
    <property type="component" value="Unassembled WGS sequence"/>
</dbReference>
<evidence type="ECO:0000313" key="1">
    <source>
        <dbReference type="EMBL" id="KAL1863875.1"/>
    </source>
</evidence>
<evidence type="ECO:0000313" key="2">
    <source>
        <dbReference type="Proteomes" id="UP001583177"/>
    </source>
</evidence>
<comment type="caution">
    <text evidence="1">The sequence shown here is derived from an EMBL/GenBank/DDBJ whole genome shotgun (WGS) entry which is preliminary data.</text>
</comment>
<organism evidence="1 2">
    <name type="scientific">Diaporthe australafricana</name>
    <dbReference type="NCBI Taxonomy" id="127596"/>
    <lineage>
        <taxon>Eukaryota</taxon>
        <taxon>Fungi</taxon>
        <taxon>Dikarya</taxon>
        <taxon>Ascomycota</taxon>
        <taxon>Pezizomycotina</taxon>
        <taxon>Sordariomycetes</taxon>
        <taxon>Sordariomycetidae</taxon>
        <taxon>Diaporthales</taxon>
        <taxon>Diaporthaceae</taxon>
        <taxon>Diaporthe</taxon>
    </lineage>
</organism>
<protein>
    <submittedName>
        <fullName evidence="1">Uncharacterized protein</fullName>
    </submittedName>
</protein>
<proteinExistence type="predicted"/>
<gene>
    <name evidence="1" type="ORF">Daus18300_008024</name>
</gene>